<evidence type="ECO:0000256" key="6">
    <source>
        <dbReference type="ARBA" id="ARBA00023015"/>
    </source>
</evidence>
<evidence type="ECO:0000256" key="7">
    <source>
        <dbReference type="ARBA" id="ARBA00023125"/>
    </source>
</evidence>
<dbReference type="PRINTS" id="PR00040">
    <property type="entry name" value="HTHMERR"/>
</dbReference>
<dbReference type="RefSeq" id="WP_135484712.1">
    <property type="nucleotide sequence ID" value="NZ_SRMF01000012.1"/>
</dbReference>
<dbReference type="InterPro" id="IPR010211">
    <property type="entry name" value="Redox-sen_tscrpt-act_SoxR"/>
</dbReference>
<evidence type="ECO:0000313" key="12">
    <source>
        <dbReference type="Proteomes" id="UP000297475"/>
    </source>
</evidence>
<dbReference type="InterPro" id="IPR009061">
    <property type="entry name" value="DNA-bd_dom_put_sf"/>
</dbReference>
<organism evidence="11 12">
    <name type="scientific">Natronospirillum operosum</name>
    <dbReference type="NCBI Taxonomy" id="2759953"/>
    <lineage>
        <taxon>Bacteria</taxon>
        <taxon>Pseudomonadati</taxon>
        <taxon>Pseudomonadota</taxon>
        <taxon>Gammaproteobacteria</taxon>
        <taxon>Oceanospirillales</taxon>
        <taxon>Natronospirillaceae</taxon>
        <taxon>Natronospirillum</taxon>
    </lineage>
</organism>
<evidence type="ECO:0000256" key="1">
    <source>
        <dbReference type="ARBA" id="ARBA00014474"/>
    </source>
</evidence>
<evidence type="ECO:0000313" key="11">
    <source>
        <dbReference type="EMBL" id="TGG90624.1"/>
    </source>
</evidence>
<feature type="domain" description="4Fe-4S ferredoxin-type" evidence="10">
    <location>
        <begin position="110"/>
        <end position="142"/>
    </location>
</feature>
<sequence>MSSQNVSVKGKVLTVGQVAKRTGVAASALRFYESRGLISSWRNDGGQRRYSREVLRRVSIIKTAQRLGIKLSDIADALATLPRSRTPTPSDWQQLSRHWQQHLDRRIEKLTLLRDELDGCIGCGCLSLEVCPLQNPDDVAADAGPGPIMFSDDWDEEQAE</sequence>
<keyword evidence="3" id="KW-0479">Metal-binding</keyword>
<dbReference type="Pfam" id="PF00376">
    <property type="entry name" value="MerR"/>
    <property type="match status" value="1"/>
</dbReference>
<gene>
    <name evidence="11" type="primary">soxR</name>
    <name evidence="11" type="ORF">E4656_18030</name>
</gene>
<proteinExistence type="predicted"/>
<dbReference type="Proteomes" id="UP000297475">
    <property type="component" value="Unassembled WGS sequence"/>
</dbReference>
<name>A0A4Z0W6L5_9GAMM</name>
<dbReference type="GO" id="GO:0003700">
    <property type="term" value="F:DNA-binding transcription factor activity"/>
    <property type="evidence" value="ECO:0007669"/>
    <property type="project" value="InterPro"/>
</dbReference>
<accession>A0A4Z0W6L5</accession>
<dbReference type="GO" id="GO:0006979">
    <property type="term" value="P:response to oxidative stress"/>
    <property type="evidence" value="ECO:0007669"/>
    <property type="project" value="InterPro"/>
</dbReference>
<dbReference type="GO" id="GO:0051537">
    <property type="term" value="F:2 iron, 2 sulfur cluster binding"/>
    <property type="evidence" value="ECO:0007669"/>
    <property type="project" value="UniProtKB-KW"/>
</dbReference>
<dbReference type="PANTHER" id="PTHR30204">
    <property type="entry name" value="REDOX-CYCLING DRUG-SENSING TRANSCRIPTIONAL ACTIVATOR SOXR"/>
    <property type="match status" value="1"/>
</dbReference>
<dbReference type="Gene3D" id="1.10.1660.10">
    <property type="match status" value="1"/>
</dbReference>
<keyword evidence="8" id="KW-0804">Transcription</keyword>
<keyword evidence="6" id="KW-0805">Transcription regulation</keyword>
<reference evidence="11 12" key="1">
    <citation type="submission" date="2019-04" db="EMBL/GenBank/DDBJ databases">
        <title>Natronospirillum operosus gen. nov., sp. nov., a haloalkaliphilic satellite isolated from decaying biomass of laboratory culture of cyanobacterium Geitlerinema sp. and proposal of Natronospirillaceae fam. nov. and Saccharospirillaceae fam. nov.</title>
        <authorList>
            <person name="Kevbrin V."/>
            <person name="Boltyanskaya Y."/>
            <person name="Koziaeva V."/>
            <person name="Grouzdev D.S."/>
            <person name="Park M."/>
            <person name="Cho J."/>
        </authorList>
    </citation>
    <scope>NUCLEOTIDE SEQUENCE [LARGE SCALE GENOMIC DNA]</scope>
    <source>
        <strain evidence="11 12">G-116</strain>
    </source>
</reference>
<dbReference type="PROSITE" id="PS50937">
    <property type="entry name" value="HTH_MERR_2"/>
    <property type="match status" value="1"/>
</dbReference>
<keyword evidence="12" id="KW-1185">Reference proteome</keyword>
<evidence type="ECO:0000256" key="3">
    <source>
        <dbReference type="ARBA" id="ARBA00022723"/>
    </source>
</evidence>
<dbReference type="OrthoDB" id="9802944at2"/>
<dbReference type="InterPro" id="IPR000551">
    <property type="entry name" value="MerR-type_HTH_dom"/>
</dbReference>
<dbReference type="Pfam" id="PF09278">
    <property type="entry name" value="MerR-DNA-bind"/>
    <property type="match status" value="1"/>
</dbReference>
<dbReference type="SMART" id="SM00422">
    <property type="entry name" value="HTH_MERR"/>
    <property type="match status" value="1"/>
</dbReference>
<evidence type="ECO:0000259" key="9">
    <source>
        <dbReference type="PROSITE" id="PS50937"/>
    </source>
</evidence>
<feature type="domain" description="HTH merR-type" evidence="9">
    <location>
        <begin position="12"/>
        <end position="80"/>
    </location>
</feature>
<evidence type="ECO:0000256" key="5">
    <source>
        <dbReference type="ARBA" id="ARBA00023014"/>
    </source>
</evidence>
<dbReference type="CDD" id="cd01110">
    <property type="entry name" value="HTH_SoxR"/>
    <property type="match status" value="1"/>
</dbReference>
<dbReference type="InterPro" id="IPR017896">
    <property type="entry name" value="4Fe4S_Fe-S-bd"/>
</dbReference>
<dbReference type="GO" id="GO:0003677">
    <property type="term" value="F:DNA binding"/>
    <property type="evidence" value="ECO:0007669"/>
    <property type="project" value="UniProtKB-KW"/>
</dbReference>
<evidence type="ECO:0000256" key="2">
    <source>
        <dbReference type="ARBA" id="ARBA00022714"/>
    </source>
</evidence>
<dbReference type="AlphaFoldDB" id="A0A4Z0W6L5"/>
<evidence type="ECO:0000259" key="10">
    <source>
        <dbReference type="PROSITE" id="PS51379"/>
    </source>
</evidence>
<protein>
    <recommendedName>
        <fullName evidence="1">Redox-sensitive transcriptional activator SoxR</fullName>
    </recommendedName>
</protein>
<dbReference type="InterPro" id="IPR047057">
    <property type="entry name" value="MerR_fam"/>
</dbReference>
<evidence type="ECO:0000256" key="8">
    <source>
        <dbReference type="ARBA" id="ARBA00023163"/>
    </source>
</evidence>
<dbReference type="PROSITE" id="PS00552">
    <property type="entry name" value="HTH_MERR_1"/>
    <property type="match status" value="1"/>
</dbReference>
<dbReference type="PROSITE" id="PS51379">
    <property type="entry name" value="4FE4S_FER_2"/>
    <property type="match status" value="1"/>
</dbReference>
<keyword evidence="4" id="KW-0408">Iron</keyword>
<keyword evidence="7" id="KW-0238">DNA-binding</keyword>
<dbReference type="PANTHER" id="PTHR30204:SF0">
    <property type="entry name" value="REDOX-SENSITIVE TRANSCRIPTIONAL ACTIVATOR SOXR"/>
    <property type="match status" value="1"/>
</dbReference>
<dbReference type="SUPFAM" id="SSF46955">
    <property type="entry name" value="Putative DNA-binding domain"/>
    <property type="match status" value="1"/>
</dbReference>
<dbReference type="GO" id="GO:0046872">
    <property type="term" value="F:metal ion binding"/>
    <property type="evidence" value="ECO:0007669"/>
    <property type="project" value="UniProtKB-KW"/>
</dbReference>
<keyword evidence="2" id="KW-0001">2Fe-2S</keyword>
<evidence type="ECO:0000256" key="4">
    <source>
        <dbReference type="ARBA" id="ARBA00023004"/>
    </source>
</evidence>
<dbReference type="InterPro" id="IPR015358">
    <property type="entry name" value="Tscrpt_reg_MerR_DNA-bd"/>
</dbReference>
<dbReference type="EMBL" id="SRMF01000012">
    <property type="protein sequence ID" value="TGG90624.1"/>
    <property type="molecule type" value="Genomic_DNA"/>
</dbReference>
<dbReference type="NCBIfam" id="TIGR01950">
    <property type="entry name" value="SoxR"/>
    <property type="match status" value="1"/>
</dbReference>
<comment type="caution">
    <text evidence="11">The sequence shown here is derived from an EMBL/GenBank/DDBJ whole genome shotgun (WGS) entry which is preliminary data.</text>
</comment>
<keyword evidence="5" id="KW-0411">Iron-sulfur</keyword>